<gene>
    <name evidence="12" type="ORF">PRUPE_1G079900</name>
</gene>
<evidence type="ECO:0000256" key="10">
    <source>
        <dbReference type="ARBA" id="ARBA00023157"/>
    </source>
</evidence>
<keyword evidence="6 11" id="KW-0929">Antimicrobial</keyword>
<evidence type="ECO:0000256" key="3">
    <source>
        <dbReference type="ARBA" id="ARBA00004613"/>
    </source>
</evidence>
<dbReference type="GO" id="GO:0004550">
    <property type="term" value="F:nucleoside diphosphate kinase activity"/>
    <property type="evidence" value="ECO:0007669"/>
    <property type="project" value="UniProtKB-EC"/>
</dbReference>
<evidence type="ECO:0000313" key="13">
    <source>
        <dbReference type="Proteomes" id="UP000006882"/>
    </source>
</evidence>
<dbReference type="AlphaFoldDB" id="A0A251QU36"/>
<dbReference type="SUPFAM" id="SSF54919">
    <property type="entry name" value="Nucleoside diphosphate kinase, NDK"/>
    <property type="match status" value="1"/>
</dbReference>
<dbReference type="Gramene" id="ONI27324">
    <property type="protein sequence ID" value="ONI27324"/>
    <property type="gene ID" value="PRUPE_1G079900"/>
</dbReference>
<dbReference type="GO" id="GO:0050832">
    <property type="term" value="P:defense response to fungus"/>
    <property type="evidence" value="ECO:0007669"/>
    <property type="project" value="UniProtKB-UniRule"/>
</dbReference>
<evidence type="ECO:0000256" key="9">
    <source>
        <dbReference type="ARBA" id="ARBA00022821"/>
    </source>
</evidence>
<dbReference type="Proteomes" id="UP000006882">
    <property type="component" value="Chromosome G1"/>
</dbReference>
<name>A0A251QU36_PRUPE</name>
<evidence type="ECO:0000256" key="11">
    <source>
        <dbReference type="RuleBase" id="RU367109"/>
    </source>
</evidence>
<organism evidence="12 13">
    <name type="scientific">Prunus persica</name>
    <name type="common">Peach</name>
    <name type="synonym">Amygdalus persica</name>
    <dbReference type="NCBI Taxonomy" id="3760"/>
    <lineage>
        <taxon>Eukaryota</taxon>
        <taxon>Viridiplantae</taxon>
        <taxon>Streptophyta</taxon>
        <taxon>Embryophyta</taxon>
        <taxon>Tracheophyta</taxon>
        <taxon>Spermatophyta</taxon>
        <taxon>Magnoliopsida</taxon>
        <taxon>eudicotyledons</taxon>
        <taxon>Gunneridae</taxon>
        <taxon>Pentapetalae</taxon>
        <taxon>rosids</taxon>
        <taxon>fabids</taxon>
        <taxon>Rosales</taxon>
        <taxon>Rosaceae</taxon>
        <taxon>Amygdaloideae</taxon>
        <taxon>Amygdaleae</taxon>
        <taxon>Prunus</taxon>
    </lineage>
</organism>
<dbReference type="GO" id="GO:0005576">
    <property type="term" value="C:extracellular region"/>
    <property type="evidence" value="ECO:0007669"/>
    <property type="project" value="UniProtKB-SubCell"/>
</dbReference>
<comment type="catalytic activity">
    <reaction evidence="1">
        <text>a 2'-deoxyribonucleoside 5'-diphosphate + ATP = a 2'-deoxyribonucleoside 5'-triphosphate + ADP</text>
        <dbReference type="Rhea" id="RHEA:44640"/>
        <dbReference type="ChEBI" id="CHEBI:30616"/>
        <dbReference type="ChEBI" id="CHEBI:61560"/>
        <dbReference type="ChEBI" id="CHEBI:73316"/>
        <dbReference type="ChEBI" id="CHEBI:456216"/>
        <dbReference type="EC" id="2.7.4.6"/>
    </reaction>
</comment>
<evidence type="ECO:0000256" key="5">
    <source>
        <dbReference type="ARBA" id="ARBA00022525"/>
    </source>
</evidence>
<keyword evidence="7 11" id="KW-0295">Fungicide</keyword>
<evidence type="ECO:0000256" key="2">
    <source>
        <dbReference type="ARBA" id="ARBA00000937"/>
    </source>
</evidence>
<keyword evidence="5 11" id="KW-0964">Secreted</keyword>
<keyword evidence="8" id="KW-0732">Signal</keyword>
<evidence type="ECO:0000256" key="6">
    <source>
        <dbReference type="ARBA" id="ARBA00022529"/>
    </source>
</evidence>
<evidence type="ECO:0000256" key="4">
    <source>
        <dbReference type="ARBA" id="ARBA00006722"/>
    </source>
</evidence>
<dbReference type="InterPro" id="IPR036850">
    <property type="entry name" value="NDK-like_dom_sf"/>
</dbReference>
<comment type="similarity">
    <text evidence="4 11">Belongs to the DEFL family.</text>
</comment>
<dbReference type="PANTHER" id="PTHR36788">
    <property type="entry name" value="DEFENSIN-LIKE PROTEIN 183"/>
    <property type="match status" value="1"/>
</dbReference>
<dbReference type="PANTHER" id="PTHR36788:SF2">
    <property type="entry name" value="DEFENSIN-LIKE PROTEIN 183"/>
    <property type="match status" value="1"/>
</dbReference>
<keyword evidence="9 11" id="KW-0611">Plant defense</keyword>
<protein>
    <recommendedName>
        <fullName evidence="11">Defensin-like protein</fullName>
    </recommendedName>
</protein>
<dbReference type="Gene3D" id="3.30.70.141">
    <property type="entry name" value="Nucleoside diphosphate kinase-like domain"/>
    <property type="match status" value="1"/>
</dbReference>
<dbReference type="GO" id="GO:0031640">
    <property type="term" value="P:killing of cells of another organism"/>
    <property type="evidence" value="ECO:0007669"/>
    <property type="project" value="UniProtKB-UniRule"/>
</dbReference>
<evidence type="ECO:0000256" key="1">
    <source>
        <dbReference type="ARBA" id="ARBA00000082"/>
    </source>
</evidence>
<comment type="subcellular location">
    <subcellularLocation>
        <location evidence="3 11">Secreted</location>
    </subcellularLocation>
</comment>
<dbReference type="InterPro" id="IPR039641">
    <property type="entry name" value="LCR"/>
</dbReference>
<evidence type="ECO:0000313" key="12">
    <source>
        <dbReference type="EMBL" id="ONI27324.1"/>
    </source>
</evidence>
<keyword evidence="10" id="KW-1015">Disulfide bond</keyword>
<comment type="catalytic activity">
    <reaction evidence="2">
        <text>a ribonucleoside 5'-diphosphate + ATP = a ribonucleoside 5'-triphosphate + ADP</text>
        <dbReference type="Rhea" id="RHEA:18113"/>
        <dbReference type="ChEBI" id="CHEBI:30616"/>
        <dbReference type="ChEBI" id="CHEBI:57930"/>
        <dbReference type="ChEBI" id="CHEBI:61557"/>
        <dbReference type="ChEBI" id="CHEBI:456216"/>
        <dbReference type="EC" id="2.7.4.6"/>
    </reaction>
</comment>
<evidence type="ECO:0000256" key="8">
    <source>
        <dbReference type="ARBA" id="ARBA00022729"/>
    </source>
</evidence>
<sequence length="184" mass="19824">MVKPDGVQHALVGEIISRFEKKGFDNPRDKSRVFVVGMMVLGTLMPIVKGDICTEDLGACDDGCNSRCTSAHTGAKAGCDLNNTTPVCRCYFDCPPPTPPPYSKTCKLSLGIWGENCSDEDCNSECAAKYPGPQQGMGATKEFDSKHCVCQINCTESIETKSWQTNLVGAGLGFWTTDLVLALL</sequence>
<reference evidence="12 13" key="1">
    <citation type="journal article" date="2013" name="Nat. Genet.">
        <title>The high-quality draft genome of peach (Prunus persica) identifies unique patterns of genetic diversity, domestication and genome evolution.</title>
        <authorList>
            <consortium name="International Peach Genome Initiative"/>
            <person name="Verde I."/>
            <person name="Abbott A.G."/>
            <person name="Scalabrin S."/>
            <person name="Jung S."/>
            <person name="Shu S."/>
            <person name="Marroni F."/>
            <person name="Zhebentyayeva T."/>
            <person name="Dettori M.T."/>
            <person name="Grimwood J."/>
            <person name="Cattonaro F."/>
            <person name="Zuccolo A."/>
            <person name="Rossini L."/>
            <person name="Jenkins J."/>
            <person name="Vendramin E."/>
            <person name="Meisel L.A."/>
            <person name="Decroocq V."/>
            <person name="Sosinski B."/>
            <person name="Prochnik S."/>
            <person name="Mitros T."/>
            <person name="Policriti A."/>
            <person name="Cipriani G."/>
            <person name="Dondini L."/>
            <person name="Ficklin S."/>
            <person name="Goodstein D.M."/>
            <person name="Xuan P."/>
            <person name="Del Fabbro C."/>
            <person name="Aramini V."/>
            <person name="Copetti D."/>
            <person name="Gonzalez S."/>
            <person name="Horner D.S."/>
            <person name="Falchi R."/>
            <person name="Lucas S."/>
            <person name="Mica E."/>
            <person name="Maldonado J."/>
            <person name="Lazzari B."/>
            <person name="Bielenberg D."/>
            <person name="Pirona R."/>
            <person name="Miculan M."/>
            <person name="Barakat A."/>
            <person name="Testolin R."/>
            <person name="Stella A."/>
            <person name="Tartarini S."/>
            <person name="Tonutti P."/>
            <person name="Arus P."/>
            <person name="Orellana A."/>
            <person name="Wells C."/>
            <person name="Main D."/>
            <person name="Vizzotto G."/>
            <person name="Silva H."/>
            <person name="Salamini F."/>
            <person name="Schmutz J."/>
            <person name="Morgante M."/>
            <person name="Rokhsar D.S."/>
        </authorList>
    </citation>
    <scope>NUCLEOTIDE SEQUENCE [LARGE SCALE GENOMIC DNA]</scope>
    <source>
        <strain evidence="13">cv. Nemared</strain>
    </source>
</reference>
<evidence type="ECO:0000256" key="7">
    <source>
        <dbReference type="ARBA" id="ARBA00022577"/>
    </source>
</evidence>
<dbReference type="EMBL" id="CM007651">
    <property type="protein sequence ID" value="ONI27324.1"/>
    <property type="molecule type" value="Genomic_DNA"/>
</dbReference>
<proteinExistence type="inferred from homology"/>
<keyword evidence="13" id="KW-1185">Reference proteome</keyword>
<accession>A0A251QU36</accession>